<keyword evidence="4" id="KW-1185">Reference proteome</keyword>
<dbReference type="AlphaFoldDB" id="A0A5J5AIL0"/>
<feature type="compositionally biased region" description="Basic residues" evidence="1">
    <location>
        <begin position="1"/>
        <end position="19"/>
    </location>
</feature>
<dbReference type="GO" id="GO:0030490">
    <property type="term" value="P:maturation of SSU-rRNA"/>
    <property type="evidence" value="ECO:0007669"/>
    <property type="project" value="TreeGrafter"/>
</dbReference>
<dbReference type="GO" id="GO:0106388">
    <property type="term" value="F:rRNA small subunit aminocarboxypropyltransferase activity"/>
    <property type="evidence" value="ECO:0007669"/>
    <property type="project" value="InterPro"/>
</dbReference>
<sequence>MGHNKARRFKDHQSHRAQSSRKNQLPREDESLPIDAATEDEPTAPKIQLAMWDFGQCDAKRCTGRKLSRFVMTSRIEHILMMVNMNARIAL</sequence>
<dbReference type="Proteomes" id="UP000325577">
    <property type="component" value="Linkage Group LG2"/>
</dbReference>
<dbReference type="EMBL" id="CM018043">
    <property type="protein sequence ID" value="KAA8530905.1"/>
    <property type="molecule type" value="Genomic_DNA"/>
</dbReference>
<accession>A0A5J5AIL0</accession>
<dbReference type="Pfam" id="PF04068">
    <property type="entry name" value="Fer4_RLI"/>
    <property type="match status" value="1"/>
</dbReference>
<dbReference type="PANTHER" id="PTHR20426">
    <property type="entry name" value="RIBOSOME BIOGENESIS PROTEIN TSR3 HOMOLOG"/>
    <property type="match status" value="1"/>
</dbReference>
<organism evidence="3 4">
    <name type="scientific">Nyssa sinensis</name>
    <dbReference type="NCBI Taxonomy" id="561372"/>
    <lineage>
        <taxon>Eukaryota</taxon>
        <taxon>Viridiplantae</taxon>
        <taxon>Streptophyta</taxon>
        <taxon>Embryophyta</taxon>
        <taxon>Tracheophyta</taxon>
        <taxon>Spermatophyta</taxon>
        <taxon>Magnoliopsida</taxon>
        <taxon>eudicotyledons</taxon>
        <taxon>Gunneridae</taxon>
        <taxon>Pentapetalae</taxon>
        <taxon>asterids</taxon>
        <taxon>Cornales</taxon>
        <taxon>Nyssaceae</taxon>
        <taxon>Nyssa</taxon>
    </lineage>
</organism>
<name>A0A5J5AIL0_9ASTE</name>
<dbReference type="PANTHER" id="PTHR20426:SF0">
    <property type="entry name" value="18S RRNA AMINOCARBOXYPROPYLTRANSFERASE"/>
    <property type="match status" value="1"/>
</dbReference>
<gene>
    <name evidence="3" type="ORF">F0562_005636</name>
</gene>
<feature type="domain" description="RNase L inhibitor RLI-like possible metal-binding" evidence="2">
    <location>
        <begin position="48"/>
        <end position="70"/>
    </location>
</feature>
<dbReference type="OrthoDB" id="1606959at2759"/>
<evidence type="ECO:0000259" key="2">
    <source>
        <dbReference type="Pfam" id="PF04068"/>
    </source>
</evidence>
<dbReference type="InterPro" id="IPR007209">
    <property type="entry name" value="RNaseL-inhib-like_metal-bd_dom"/>
</dbReference>
<feature type="region of interest" description="Disordered" evidence="1">
    <location>
        <begin position="1"/>
        <end position="43"/>
    </location>
</feature>
<reference evidence="3 4" key="1">
    <citation type="submission" date="2019-09" db="EMBL/GenBank/DDBJ databases">
        <title>A chromosome-level genome assembly of the Chinese tupelo Nyssa sinensis.</title>
        <authorList>
            <person name="Yang X."/>
            <person name="Kang M."/>
            <person name="Yang Y."/>
            <person name="Xiong H."/>
            <person name="Wang M."/>
            <person name="Zhang Z."/>
            <person name="Wang Z."/>
            <person name="Wu H."/>
            <person name="Ma T."/>
            <person name="Liu J."/>
            <person name="Xi Z."/>
        </authorList>
    </citation>
    <scope>NUCLEOTIDE SEQUENCE [LARGE SCALE GENOMIC DNA]</scope>
    <source>
        <strain evidence="3">J267</strain>
        <tissue evidence="3">Leaf</tissue>
    </source>
</reference>
<evidence type="ECO:0000313" key="4">
    <source>
        <dbReference type="Proteomes" id="UP000325577"/>
    </source>
</evidence>
<evidence type="ECO:0000256" key="1">
    <source>
        <dbReference type="SAM" id="MobiDB-lite"/>
    </source>
</evidence>
<protein>
    <recommendedName>
        <fullName evidence="2">RNase L inhibitor RLI-like possible metal-binding domain-containing protein</fullName>
    </recommendedName>
</protein>
<evidence type="ECO:0000313" key="3">
    <source>
        <dbReference type="EMBL" id="KAA8530905.1"/>
    </source>
</evidence>
<dbReference type="InterPro" id="IPR022968">
    <property type="entry name" value="Tsr3-like"/>
</dbReference>
<proteinExistence type="predicted"/>